<proteinExistence type="inferred from homology"/>
<feature type="domain" description="Alpha-D-phosphohexomutase alpha/beta/alpha" evidence="13">
    <location>
        <begin position="151"/>
        <end position="249"/>
    </location>
</feature>
<dbReference type="PANTHER" id="PTHR43771:SF2">
    <property type="entry name" value="PHOSPHOMANNOMUTASE_PHOSPHOGLUCOMUTASE"/>
    <property type="match status" value="1"/>
</dbReference>
<gene>
    <name evidence="16" type="ORF">BECKLFY1418A_GA0070994_10482</name>
    <name evidence="15" type="ORF">BECKLFY1418B_GA0070995_10302</name>
</gene>
<feature type="domain" description="Alpha-D-phosphohexomutase alpha/beta/alpha" evidence="14">
    <location>
        <begin position="254"/>
        <end position="357"/>
    </location>
</feature>
<comment type="similarity">
    <text evidence="4 10">Belongs to the phosphohexose mutase family.</text>
</comment>
<dbReference type="EMBL" id="CAADFF010000030">
    <property type="protein sequence ID" value="VFJ91931.1"/>
    <property type="molecule type" value="Genomic_DNA"/>
</dbReference>
<keyword evidence="9" id="KW-0413">Isomerase</keyword>
<dbReference type="InterPro" id="IPR005845">
    <property type="entry name" value="A-D-PHexomutase_a/b/a-II"/>
</dbReference>
<evidence type="ECO:0000256" key="2">
    <source>
        <dbReference type="ARBA" id="ARBA00001946"/>
    </source>
</evidence>
<organism evidence="16">
    <name type="scientific">Candidatus Kentrum sp. LFY</name>
    <dbReference type="NCBI Taxonomy" id="2126342"/>
    <lineage>
        <taxon>Bacteria</taxon>
        <taxon>Pseudomonadati</taxon>
        <taxon>Pseudomonadota</taxon>
        <taxon>Gammaproteobacteria</taxon>
        <taxon>Candidatus Kentrum</taxon>
    </lineage>
</organism>
<evidence type="ECO:0000256" key="1">
    <source>
        <dbReference type="ARBA" id="ARBA00000586"/>
    </source>
</evidence>
<evidence type="ECO:0000259" key="12">
    <source>
        <dbReference type="Pfam" id="PF02878"/>
    </source>
</evidence>
<dbReference type="InterPro" id="IPR005843">
    <property type="entry name" value="A-D-PHexomutase_C"/>
</dbReference>
<dbReference type="EC" id="5.4.2.8" evidence="5"/>
<evidence type="ECO:0000259" key="14">
    <source>
        <dbReference type="Pfam" id="PF02880"/>
    </source>
</evidence>
<dbReference type="Gene3D" id="3.40.120.10">
    <property type="entry name" value="Alpha-D-Glucose-1,6-Bisphosphate, subunit A, domain 3"/>
    <property type="match status" value="3"/>
</dbReference>
<dbReference type="InterPro" id="IPR036900">
    <property type="entry name" value="A-D-PHexomutase_C_sf"/>
</dbReference>
<dbReference type="GO" id="GO:0004615">
    <property type="term" value="F:phosphomannomutase activity"/>
    <property type="evidence" value="ECO:0007669"/>
    <property type="project" value="UniProtKB-EC"/>
</dbReference>
<dbReference type="SUPFAM" id="SSF53738">
    <property type="entry name" value="Phosphoglucomutase, first 3 domains"/>
    <property type="match status" value="3"/>
</dbReference>
<dbReference type="InterPro" id="IPR016066">
    <property type="entry name" value="A-D-PHexomutase_CS"/>
</dbReference>
<protein>
    <recommendedName>
        <fullName evidence="5">phosphomannomutase</fullName>
        <ecNumber evidence="5">5.4.2.8</ecNumber>
    </recommendedName>
</protein>
<evidence type="ECO:0000256" key="10">
    <source>
        <dbReference type="RuleBase" id="RU004326"/>
    </source>
</evidence>
<dbReference type="InterPro" id="IPR005846">
    <property type="entry name" value="A-D-PHexomutase_a/b/a-III"/>
</dbReference>
<dbReference type="CDD" id="cd03089">
    <property type="entry name" value="PMM_PGM"/>
    <property type="match status" value="1"/>
</dbReference>
<feature type="domain" description="Alpha-D-phosphohexomutase C-terminal" evidence="11">
    <location>
        <begin position="369"/>
        <end position="448"/>
    </location>
</feature>
<sequence length="461" mass="50567">MLNSTIFRAYDIRGIVGTVLTSEIVYEIGRAIGSEAYDQGQSTLVVGRDGRLSGPALQEALIAGILSTGRDVIDIGQVPTPVLYFAANQLGTGSGVMVTGSHNPPEYNGLKIMLGGKTLFGNAIAGLHARIESNRFISGKGNRKRQDITQEYLDRVSRDIPKAKNTFTIVIDCGNGVAGSIAPQLFRILGHDVREMYCEVDGNFPNHHPDPSQPENLKDLINSVVNSHADFGLAFDGDGDRLGVVDNKGNIIWPDRQLMLFSRDILSRHPNATIVFDTKCSRHLAQDIEKKGGRPVMWKTGHSFIKEKMRETGALLAGEMSGHIFFKERWYGFDDALYAAARLIEILVTTRNSPDVVFATLPGGVNTPEIRVDMPEGRGTAFMEQLIGGNRLPAVFSDAHVTTIDGLRADYPDGWGLVRASNTTPNLVLRFEADDESALHRIKEKFRNVLLRIDSGLPLPF</sequence>
<evidence type="ECO:0000256" key="3">
    <source>
        <dbReference type="ARBA" id="ARBA00004699"/>
    </source>
</evidence>
<dbReference type="Pfam" id="PF02880">
    <property type="entry name" value="PGM_PMM_III"/>
    <property type="match status" value="1"/>
</dbReference>
<dbReference type="GO" id="GO:0000287">
    <property type="term" value="F:magnesium ion binding"/>
    <property type="evidence" value="ECO:0007669"/>
    <property type="project" value="InterPro"/>
</dbReference>
<reference evidence="16" key="1">
    <citation type="submission" date="2019-02" db="EMBL/GenBank/DDBJ databases">
        <authorList>
            <person name="Gruber-Vodicka R. H."/>
            <person name="Seah K. B. B."/>
        </authorList>
    </citation>
    <scope>NUCLEOTIDE SEQUENCE</scope>
    <source>
        <strain evidence="16">BECK_M6</strain>
        <strain evidence="15">BECK_M7</strain>
    </source>
</reference>
<dbReference type="GO" id="GO:0005975">
    <property type="term" value="P:carbohydrate metabolic process"/>
    <property type="evidence" value="ECO:0007669"/>
    <property type="project" value="InterPro"/>
</dbReference>
<evidence type="ECO:0000313" key="16">
    <source>
        <dbReference type="EMBL" id="VFJ95223.1"/>
    </source>
</evidence>
<evidence type="ECO:0000256" key="8">
    <source>
        <dbReference type="ARBA" id="ARBA00022842"/>
    </source>
</evidence>
<dbReference type="Pfam" id="PF00408">
    <property type="entry name" value="PGM_PMM_IV"/>
    <property type="match status" value="1"/>
</dbReference>
<dbReference type="Gene3D" id="3.30.310.50">
    <property type="entry name" value="Alpha-D-phosphohexomutase, C-terminal domain"/>
    <property type="match status" value="1"/>
</dbReference>
<evidence type="ECO:0000256" key="4">
    <source>
        <dbReference type="ARBA" id="ARBA00010231"/>
    </source>
</evidence>
<dbReference type="Pfam" id="PF02879">
    <property type="entry name" value="PGM_PMM_II"/>
    <property type="match status" value="1"/>
</dbReference>
<evidence type="ECO:0000259" key="11">
    <source>
        <dbReference type="Pfam" id="PF00408"/>
    </source>
</evidence>
<dbReference type="InterPro" id="IPR005844">
    <property type="entry name" value="A-D-PHexomutase_a/b/a-I"/>
</dbReference>
<keyword evidence="7 10" id="KW-0479">Metal-binding</keyword>
<evidence type="ECO:0000256" key="6">
    <source>
        <dbReference type="ARBA" id="ARBA00022553"/>
    </source>
</evidence>
<accession>A0A450URM6</accession>
<comment type="pathway">
    <text evidence="3">Nucleotide-sugar biosynthesis; GDP-alpha-D-mannose biosynthesis; alpha-D-mannose 1-phosphate from D-fructose 6-phosphate: step 2/2.</text>
</comment>
<dbReference type="InterPro" id="IPR016055">
    <property type="entry name" value="A-D-PHexomutase_a/b/a-I/II/III"/>
</dbReference>
<dbReference type="EMBL" id="CAADFH010000048">
    <property type="protein sequence ID" value="VFJ95223.1"/>
    <property type="molecule type" value="Genomic_DNA"/>
</dbReference>
<name>A0A450URM6_9GAMM</name>
<evidence type="ECO:0000313" key="15">
    <source>
        <dbReference type="EMBL" id="VFJ91931.1"/>
    </source>
</evidence>
<dbReference type="InterPro" id="IPR005841">
    <property type="entry name" value="Alpha-D-phosphohexomutase_SF"/>
</dbReference>
<comment type="cofactor">
    <cofactor evidence="2">
        <name>Mg(2+)</name>
        <dbReference type="ChEBI" id="CHEBI:18420"/>
    </cofactor>
</comment>
<dbReference type="PANTHER" id="PTHR43771">
    <property type="entry name" value="PHOSPHOMANNOMUTASE"/>
    <property type="match status" value="1"/>
</dbReference>
<evidence type="ECO:0000259" key="13">
    <source>
        <dbReference type="Pfam" id="PF02879"/>
    </source>
</evidence>
<dbReference type="SUPFAM" id="SSF55957">
    <property type="entry name" value="Phosphoglucomutase, C-terminal domain"/>
    <property type="match status" value="1"/>
</dbReference>
<evidence type="ECO:0000256" key="5">
    <source>
        <dbReference type="ARBA" id="ARBA00012730"/>
    </source>
</evidence>
<evidence type="ECO:0000256" key="7">
    <source>
        <dbReference type="ARBA" id="ARBA00022723"/>
    </source>
</evidence>
<dbReference type="PRINTS" id="PR00509">
    <property type="entry name" value="PGMPMM"/>
</dbReference>
<feature type="domain" description="Alpha-D-phosphohexomutase alpha/beta/alpha" evidence="12">
    <location>
        <begin position="6"/>
        <end position="135"/>
    </location>
</feature>
<comment type="catalytic activity">
    <reaction evidence="1">
        <text>alpha-D-mannose 1-phosphate = D-mannose 6-phosphate</text>
        <dbReference type="Rhea" id="RHEA:11140"/>
        <dbReference type="ChEBI" id="CHEBI:58409"/>
        <dbReference type="ChEBI" id="CHEBI:58735"/>
        <dbReference type="EC" id="5.4.2.8"/>
    </reaction>
</comment>
<dbReference type="Pfam" id="PF02878">
    <property type="entry name" value="PGM_PMM_I"/>
    <property type="match status" value="1"/>
</dbReference>
<dbReference type="AlphaFoldDB" id="A0A450URM6"/>
<dbReference type="PROSITE" id="PS00710">
    <property type="entry name" value="PGM_PMM"/>
    <property type="match status" value="1"/>
</dbReference>
<evidence type="ECO:0000256" key="9">
    <source>
        <dbReference type="ARBA" id="ARBA00023235"/>
    </source>
</evidence>
<keyword evidence="6" id="KW-0597">Phosphoprotein</keyword>
<keyword evidence="8 10" id="KW-0460">Magnesium</keyword>